<dbReference type="Proteomes" id="UP001367508">
    <property type="component" value="Unassembled WGS sequence"/>
</dbReference>
<evidence type="ECO:0000256" key="3">
    <source>
        <dbReference type="ARBA" id="ARBA00012780"/>
    </source>
</evidence>
<dbReference type="EMBL" id="JAYMYQ010000004">
    <property type="protein sequence ID" value="KAK7340449.1"/>
    <property type="molecule type" value="Genomic_DNA"/>
</dbReference>
<evidence type="ECO:0000256" key="6">
    <source>
        <dbReference type="ARBA" id="ARBA00033335"/>
    </source>
</evidence>
<keyword evidence="11" id="KW-1185">Reference proteome</keyword>
<protein>
    <recommendedName>
        <fullName evidence="3">glucan endo-1,3-beta-D-glucosidase</fullName>
        <ecNumber evidence="3">3.2.1.39</ecNumber>
    </recommendedName>
    <alternativeName>
        <fullName evidence="6">(1-&gt;3)-beta-glucan endohydrolase</fullName>
    </alternativeName>
    <alternativeName>
        <fullName evidence="7">Beta-1,3-endoglucanase</fullName>
    </alternativeName>
</protein>
<dbReference type="InterPro" id="IPR044965">
    <property type="entry name" value="Glyco_hydro_17_plant"/>
</dbReference>
<name>A0AAN9LU27_CANGL</name>
<reference evidence="10 11" key="1">
    <citation type="submission" date="2024-01" db="EMBL/GenBank/DDBJ databases">
        <title>The genomes of 5 underutilized Papilionoideae crops provide insights into root nodulation and disease resistanc.</title>
        <authorList>
            <person name="Jiang F."/>
        </authorList>
    </citation>
    <scope>NUCLEOTIDE SEQUENCE [LARGE SCALE GENOMIC DNA]</scope>
    <source>
        <strain evidence="10">LVBAO_FW01</strain>
        <tissue evidence="10">Leaves</tissue>
    </source>
</reference>
<comment type="similarity">
    <text evidence="2 8">Belongs to the glycosyl hydrolase 17 family.</text>
</comment>
<evidence type="ECO:0000256" key="7">
    <source>
        <dbReference type="ARBA" id="ARBA00033417"/>
    </source>
</evidence>
<comment type="catalytic activity">
    <reaction evidence="1">
        <text>Hydrolysis of (1-&gt;3)-beta-D-glucosidic linkages in (1-&gt;3)-beta-D-glucans.</text>
        <dbReference type="EC" id="3.2.1.39"/>
    </reaction>
</comment>
<evidence type="ECO:0000256" key="5">
    <source>
        <dbReference type="ARBA" id="ARBA00023295"/>
    </source>
</evidence>
<keyword evidence="5 9" id="KW-0326">Glycosidase</keyword>
<dbReference type="Gene3D" id="3.20.20.80">
    <property type="entry name" value="Glycosidases"/>
    <property type="match status" value="2"/>
</dbReference>
<evidence type="ECO:0000313" key="11">
    <source>
        <dbReference type="Proteomes" id="UP001367508"/>
    </source>
</evidence>
<dbReference type="GO" id="GO:0005975">
    <property type="term" value="P:carbohydrate metabolic process"/>
    <property type="evidence" value="ECO:0007669"/>
    <property type="project" value="InterPro"/>
</dbReference>
<dbReference type="AlphaFoldDB" id="A0AAN9LU27"/>
<dbReference type="PANTHER" id="PTHR32227">
    <property type="entry name" value="GLUCAN ENDO-1,3-BETA-GLUCOSIDASE BG1-RELATED-RELATED"/>
    <property type="match status" value="1"/>
</dbReference>
<comment type="caution">
    <text evidence="10">The sequence shown here is derived from an EMBL/GenBank/DDBJ whole genome shotgun (WGS) entry which is preliminary data.</text>
</comment>
<evidence type="ECO:0000256" key="4">
    <source>
        <dbReference type="ARBA" id="ARBA00022801"/>
    </source>
</evidence>
<gene>
    <name evidence="10" type="ORF">VNO77_21152</name>
</gene>
<proteinExistence type="inferred from homology"/>
<evidence type="ECO:0000256" key="9">
    <source>
        <dbReference type="RuleBase" id="RU004336"/>
    </source>
</evidence>
<evidence type="ECO:0000256" key="8">
    <source>
        <dbReference type="RuleBase" id="RU004335"/>
    </source>
</evidence>
<organism evidence="10 11">
    <name type="scientific">Canavalia gladiata</name>
    <name type="common">Sword bean</name>
    <name type="synonym">Dolichos gladiatus</name>
    <dbReference type="NCBI Taxonomy" id="3824"/>
    <lineage>
        <taxon>Eukaryota</taxon>
        <taxon>Viridiplantae</taxon>
        <taxon>Streptophyta</taxon>
        <taxon>Embryophyta</taxon>
        <taxon>Tracheophyta</taxon>
        <taxon>Spermatophyta</taxon>
        <taxon>Magnoliopsida</taxon>
        <taxon>eudicotyledons</taxon>
        <taxon>Gunneridae</taxon>
        <taxon>Pentapetalae</taxon>
        <taxon>rosids</taxon>
        <taxon>fabids</taxon>
        <taxon>Fabales</taxon>
        <taxon>Fabaceae</taxon>
        <taxon>Papilionoideae</taxon>
        <taxon>50 kb inversion clade</taxon>
        <taxon>NPAAA clade</taxon>
        <taxon>indigoferoid/millettioid clade</taxon>
        <taxon>Phaseoleae</taxon>
        <taxon>Canavalia</taxon>
    </lineage>
</organism>
<sequence length="298" mass="32381">MVTILAIQLPVSRSIGINYGRIADNLPSPKDVAQKYKSCGIQLLRLFEPSPDVLEALKGSNLQVSLGTRNEDIQASASSPEAASQWVNTNVAPYKNDVNFKYIVLGNEVIPGPAGPSIAPALKNMHNAINSIGLTSTKVTTSIMMPAVEAPLMVNAYPYYAYSGDSTHNSLEYVTFQATNPVVTDGDLKYFNLFDAMVDSVYSALEKVGGAKVPIVIGETGWPTAGNEPYSSKQNAQTFNQNLLKYAQAAKGTPKRPGQPFDIFLFAMFNEDLKQSGIERNWGIFNTDTSPIYPLLQC</sequence>
<dbReference type="PROSITE" id="PS00587">
    <property type="entry name" value="GLYCOSYL_HYDROL_F17"/>
    <property type="match status" value="1"/>
</dbReference>
<dbReference type="GO" id="GO:0042973">
    <property type="term" value="F:glucan endo-1,3-beta-D-glucosidase activity"/>
    <property type="evidence" value="ECO:0007669"/>
    <property type="project" value="UniProtKB-EC"/>
</dbReference>
<dbReference type="InterPro" id="IPR000490">
    <property type="entry name" value="Glyco_hydro_17"/>
</dbReference>
<accession>A0AAN9LU27</accession>
<dbReference type="InterPro" id="IPR017853">
    <property type="entry name" value="GH"/>
</dbReference>
<evidence type="ECO:0000313" key="10">
    <source>
        <dbReference type="EMBL" id="KAK7340449.1"/>
    </source>
</evidence>
<evidence type="ECO:0000256" key="1">
    <source>
        <dbReference type="ARBA" id="ARBA00000382"/>
    </source>
</evidence>
<keyword evidence="4 9" id="KW-0378">Hydrolase</keyword>
<evidence type="ECO:0000256" key="2">
    <source>
        <dbReference type="ARBA" id="ARBA00008773"/>
    </source>
</evidence>
<dbReference type="EC" id="3.2.1.39" evidence="3"/>
<dbReference type="Pfam" id="PF00332">
    <property type="entry name" value="Glyco_hydro_17"/>
    <property type="match status" value="2"/>
</dbReference>
<dbReference type="SUPFAM" id="SSF51445">
    <property type="entry name" value="(Trans)glycosidases"/>
    <property type="match status" value="1"/>
</dbReference>